<dbReference type="GO" id="GO:0004632">
    <property type="term" value="F:phosphopantothenate--cysteine ligase activity"/>
    <property type="evidence" value="ECO:0007669"/>
    <property type="project" value="UniProtKB-UniRule"/>
</dbReference>
<feature type="domain" description="Flavoprotein" evidence="5">
    <location>
        <begin position="6"/>
        <end position="179"/>
    </location>
</feature>
<keyword evidence="8" id="KW-1185">Reference proteome</keyword>
<keyword evidence="3 4" id="KW-0436">Ligase</keyword>
<dbReference type="InterPro" id="IPR003382">
    <property type="entry name" value="Flavoprotein"/>
</dbReference>
<keyword evidence="3" id="KW-0479">Metal-binding</keyword>
<comment type="catalytic activity">
    <reaction evidence="3 4">
        <text>(R)-4'-phosphopantothenate + L-cysteine + CTP = N-[(R)-4-phosphopantothenoyl]-L-cysteine + CMP + diphosphate + H(+)</text>
        <dbReference type="Rhea" id="RHEA:19397"/>
        <dbReference type="ChEBI" id="CHEBI:10986"/>
        <dbReference type="ChEBI" id="CHEBI:15378"/>
        <dbReference type="ChEBI" id="CHEBI:33019"/>
        <dbReference type="ChEBI" id="CHEBI:35235"/>
        <dbReference type="ChEBI" id="CHEBI:37563"/>
        <dbReference type="ChEBI" id="CHEBI:59458"/>
        <dbReference type="ChEBI" id="CHEBI:60377"/>
        <dbReference type="EC" id="6.3.2.5"/>
    </reaction>
</comment>
<comment type="similarity">
    <text evidence="3 4">In the C-terminal section; belongs to the PPC synthetase family.</text>
</comment>
<comment type="function">
    <text evidence="4">Catalyzes two steps in the biosynthesis of coenzyme A. In the first step cysteine is conjugated to 4'-phosphopantothenate to form 4-phosphopantothenoylcysteine, in the latter compound is decarboxylated to form 4'-phosphopantotheine.</text>
</comment>
<feature type="binding site" evidence="3">
    <location>
        <position position="326"/>
    </location>
    <ligand>
        <name>CTP</name>
        <dbReference type="ChEBI" id="CHEBI:37563"/>
    </ligand>
</feature>
<dbReference type="InterPro" id="IPR035929">
    <property type="entry name" value="CoaB-like_sf"/>
</dbReference>
<dbReference type="EC" id="4.1.1.36" evidence="3"/>
<keyword evidence="3" id="KW-0460">Magnesium</keyword>
<dbReference type="EC" id="6.3.2.5" evidence="3"/>
<keyword evidence="3" id="KW-0511">Multifunctional enzyme</keyword>
<dbReference type="InterPro" id="IPR036551">
    <property type="entry name" value="Flavin_trans-like"/>
</dbReference>
<dbReference type="PANTHER" id="PTHR14359">
    <property type="entry name" value="HOMO-OLIGOMERIC FLAVIN CONTAINING CYS DECARBOXYLASE FAMILY"/>
    <property type="match status" value="1"/>
</dbReference>
<dbReference type="OrthoDB" id="9802554at2"/>
<feature type="binding site" evidence="3">
    <location>
        <position position="282"/>
    </location>
    <ligand>
        <name>CTP</name>
        <dbReference type="ChEBI" id="CHEBI:37563"/>
    </ligand>
</feature>
<keyword evidence="2 3" id="KW-0456">Lyase</keyword>
<evidence type="ECO:0000259" key="6">
    <source>
        <dbReference type="Pfam" id="PF04127"/>
    </source>
</evidence>
<dbReference type="AlphaFoldDB" id="A0A2U1K7E6"/>
<dbReference type="InterPro" id="IPR007085">
    <property type="entry name" value="DNA/pantothenate-metab_flavo_C"/>
</dbReference>
<comment type="function">
    <text evidence="3">Catalyzes two sequential steps in the biosynthesis of coenzyme A. In the first step cysteine is conjugated to 4'-phosphopantothenate to form 4-phosphopantothenoylcysteine. In the second step the latter compound is decarboxylated to form 4'-phosphopantotheine.</text>
</comment>
<dbReference type="NCBIfam" id="TIGR00521">
    <property type="entry name" value="coaBC_dfp"/>
    <property type="match status" value="1"/>
</dbReference>
<dbReference type="GO" id="GO:0004633">
    <property type="term" value="F:phosphopantothenoylcysteine decarboxylase activity"/>
    <property type="evidence" value="ECO:0007669"/>
    <property type="project" value="UniProtKB-UniRule"/>
</dbReference>
<dbReference type="Proteomes" id="UP000245998">
    <property type="component" value="Unassembled WGS sequence"/>
</dbReference>
<dbReference type="GO" id="GO:0071513">
    <property type="term" value="C:phosphopantothenoylcysteine decarboxylase complex"/>
    <property type="evidence" value="ECO:0007669"/>
    <property type="project" value="TreeGrafter"/>
</dbReference>
<evidence type="ECO:0000256" key="3">
    <source>
        <dbReference type="HAMAP-Rule" id="MF_02225"/>
    </source>
</evidence>
<comment type="similarity">
    <text evidence="3 4">In the N-terminal section; belongs to the HFCD (homo-oligomeric flavin containing Cys decarboxylase) superfamily.</text>
</comment>
<name>A0A2U1K7E6_9BACI</name>
<dbReference type="SUPFAM" id="SSF52507">
    <property type="entry name" value="Homo-oligomeric flavin-containing Cys decarboxylases, HFCD"/>
    <property type="match status" value="1"/>
</dbReference>
<evidence type="ECO:0000313" key="7">
    <source>
        <dbReference type="EMBL" id="PWA13457.1"/>
    </source>
</evidence>
<dbReference type="UniPathway" id="UPA00241">
    <property type="reaction ID" value="UER00353"/>
</dbReference>
<comment type="caution">
    <text evidence="3">Lacks conserved residue(s) required for the propagation of feature annotation.</text>
</comment>
<feature type="active site" description="Proton donor" evidence="3">
    <location>
        <position position="158"/>
    </location>
</feature>
<evidence type="ECO:0000256" key="1">
    <source>
        <dbReference type="ARBA" id="ARBA00022793"/>
    </source>
</evidence>
<accession>A0A2U1K7E6</accession>
<evidence type="ECO:0000259" key="5">
    <source>
        <dbReference type="Pfam" id="PF02441"/>
    </source>
</evidence>
<dbReference type="Pfam" id="PF02441">
    <property type="entry name" value="Flavoprotein"/>
    <property type="match status" value="1"/>
</dbReference>
<comment type="catalytic activity">
    <reaction evidence="3 4">
        <text>N-[(R)-4-phosphopantothenoyl]-L-cysteine + H(+) = (R)-4'-phosphopantetheine + CO2</text>
        <dbReference type="Rhea" id="RHEA:16793"/>
        <dbReference type="ChEBI" id="CHEBI:15378"/>
        <dbReference type="ChEBI" id="CHEBI:16526"/>
        <dbReference type="ChEBI" id="CHEBI:59458"/>
        <dbReference type="ChEBI" id="CHEBI:61723"/>
        <dbReference type="EC" id="4.1.1.36"/>
    </reaction>
</comment>
<dbReference type="InterPro" id="IPR005252">
    <property type="entry name" value="CoaBC"/>
</dbReference>
<feature type="region of interest" description="Phosphopantothenoylcysteine decarboxylase" evidence="3">
    <location>
        <begin position="1"/>
        <end position="193"/>
    </location>
</feature>
<keyword evidence="3 4" id="KW-0288">FMN</keyword>
<comment type="cofactor">
    <cofactor evidence="3">
        <name>Mg(2+)</name>
        <dbReference type="ChEBI" id="CHEBI:18420"/>
    </cofactor>
</comment>
<comment type="caution">
    <text evidence="7">The sequence shown here is derived from an EMBL/GenBank/DDBJ whole genome shotgun (WGS) entry which is preliminary data.</text>
</comment>
<protein>
    <recommendedName>
        <fullName evidence="3">Coenzyme A biosynthesis bifunctional protein CoaBC</fullName>
    </recommendedName>
    <alternativeName>
        <fullName evidence="3">DNA/pantothenate metabolism flavoprotein</fullName>
    </alternativeName>
    <alternativeName>
        <fullName evidence="3">Phosphopantothenoylcysteine synthetase/decarboxylase</fullName>
        <shortName evidence="3">PPCS-PPCDC</shortName>
    </alternativeName>
    <domain>
        <recommendedName>
            <fullName evidence="3">Phosphopantothenoylcysteine decarboxylase</fullName>
            <shortName evidence="3">PPC decarboxylase</shortName>
            <shortName evidence="3">PPC-DC</shortName>
            <ecNumber evidence="3">4.1.1.36</ecNumber>
        </recommendedName>
        <alternativeName>
            <fullName evidence="3">CoaC</fullName>
        </alternativeName>
    </domain>
    <domain>
        <recommendedName>
            <fullName evidence="3">Phosphopantothenate--cysteine ligase</fullName>
            <ecNumber evidence="3">6.3.2.5</ecNumber>
        </recommendedName>
        <alternativeName>
            <fullName evidence="3">CoaB</fullName>
        </alternativeName>
        <alternativeName>
            <fullName evidence="3">Phosphopantothenoylcysteine synthetase</fullName>
            <shortName evidence="3">PPC synthetase</shortName>
            <shortName evidence="3">PPC-S</shortName>
        </alternativeName>
    </domain>
</protein>
<gene>
    <name evidence="3 7" type="primary">coaBC</name>
    <name evidence="7" type="ORF">DCC39_00775</name>
</gene>
<keyword evidence="1 3" id="KW-0210">Decarboxylase</keyword>
<feature type="binding site" evidence="3">
    <location>
        <position position="344"/>
    </location>
    <ligand>
        <name>CTP</name>
        <dbReference type="ChEBI" id="CHEBI:37563"/>
    </ligand>
</feature>
<feature type="binding site" evidence="3">
    <location>
        <position position="340"/>
    </location>
    <ligand>
        <name>CTP</name>
        <dbReference type="ChEBI" id="CHEBI:37563"/>
    </ligand>
</feature>
<dbReference type="Gene3D" id="3.40.50.1950">
    <property type="entry name" value="Flavin prenyltransferase-like"/>
    <property type="match status" value="1"/>
</dbReference>
<keyword evidence="3 4" id="KW-0285">Flavoprotein</keyword>
<feature type="region of interest" description="Phosphopantothenate--cysteine ligase" evidence="3">
    <location>
        <begin position="194"/>
        <end position="408"/>
    </location>
</feature>
<evidence type="ECO:0000256" key="4">
    <source>
        <dbReference type="RuleBase" id="RU364078"/>
    </source>
</evidence>
<feature type="binding site" evidence="3">
    <location>
        <position position="292"/>
    </location>
    <ligand>
        <name>CTP</name>
        <dbReference type="ChEBI" id="CHEBI:37563"/>
    </ligand>
</feature>
<dbReference type="RefSeq" id="WP_116552962.1">
    <property type="nucleotide sequence ID" value="NZ_QCZG01000001.1"/>
</dbReference>
<dbReference type="EMBL" id="QCZG01000001">
    <property type="protein sequence ID" value="PWA13457.1"/>
    <property type="molecule type" value="Genomic_DNA"/>
</dbReference>
<comment type="pathway">
    <text evidence="3 4">Cofactor biosynthesis; coenzyme A biosynthesis; CoA from (R)-pantothenate: step 3/5.</text>
</comment>
<dbReference type="GO" id="GO:0015937">
    <property type="term" value="P:coenzyme A biosynthetic process"/>
    <property type="evidence" value="ECO:0007669"/>
    <property type="project" value="UniProtKB-UniRule"/>
</dbReference>
<reference evidence="7 8" key="1">
    <citation type="submission" date="2018-04" db="EMBL/GenBank/DDBJ databases">
        <title>Camelliibacillus theae gen. nov., sp. nov., isolated from Pu'er tea.</title>
        <authorList>
            <person name="Niu L."/>
        </authorList>
    </citation>
    <scope>NUCLEOTIDE SEQUENCE [LARGE SCALE GENOMIC DNA]</scope>
    <source>
        <strain evidence="7 8">T8</strain>
    </source>
</reference>
<dbReference type="SUPFAM" id="SSF102645">
    <property type="entry name" value="CoaB-like"/>
    <property type="match status" value="1"/>
</dbReference>
<evidence type="ECO:0000313" key="8">
    <source>
        <dbReference type="Proteomes" id="UP000245998"/>
    </source>
</evidence>
<evidence type="ECO:0000256" key="2">
    <source>
        <dbReference type="ARBA" id="ARBA00023239"/>
    </source>
</evidence>
<proteinExistence type="inferred from homology"/>
<dbReference type="PANTHER" id="PTHR14359:SF6">
    <property type="entry name" value="PHOSPHOPANTOTHENOYLCYSTEINE DECARBOXYLASE"/>
    <property type="match status" value="1"/>
</dbReference>
<dbReference type="GO" id="GO:0010181">
    <property type="term" value="F:FMN binding"/>
    <property type="evidence" value="ECO:0007669"/>
    <property type="project" value="UniProtKB-UniRule"/>
</dbReference>
<sequence>MQLGGKKILLCVTGGIAVFKAAALTSQLFKQGADVKVIMTSAAREFVTPLTFQTMSRNEVYFDTFDEKDPKKIAHIELADWADMVVIAPATANMIGKIANGIADDMISTTITATTAPVLIAPAMNSHMYVHPAVRKNMETLASFGYQFIEPGEGLLACGYVGKGRLAEPEEIVKAIHQFFSKENNSQPLAGKKVLVTAGPTIEVIDPVRYLTNRSTGKMGFAIAEVAEQLGAEVTLVTGPVSLNTPNNVRRIDVTSAEEMYNAVINEYEDTDIVIKSAAVADYRPKYVYDQKVKKKSGDLELVLERTTDILAELGKRKEHQFLVGFAAESTSVEDFALKKIEKKNLDMIVANDITQEGAGFAGDTNVVTIYRRSGAKTTLPMLNKHEVARRLFEEVLSELKEERKYDR</sequence>
<dbReference type="Gene3D" id="3.40.50.10300">
    <property type="entry name" value="CoaB-like"/>
    <property type="match status" value="1"/>
</dbReference>
<dbReference type="GO" id="GO:0015941">
    <property type="term" value="P:pantothenate catabolic process"/>
    <property type="evidence" value="ECO:0007669"/>
    <property type="project" value="InterPro"/>
</dbReference>
<comment type="cofactor">
    <cofactor evidence="3">
        <name>FMN</name>
        <dbReference type="ChEBI" id="CHEBI:58210"/>
    </cofactor>
    <text evidence="3">Binds 1 FMN per subunit.</text>
</comment>
<comment type="pathway">
    <text evidence="3 4">Cofactor biosynthesis; coenzyme A biosynthesis; CoA from (R)-pantothenate: step 2/5.</text>
</comment>
<feature type="domain" description="DNA/pantothenate metabolism flavoprotein C-terminal" evidence="6">
    <location>
        <begin position="189"/>
        <end position="397"/>
    </location>
</feature>
<dbReference type="GO" id="GO:0046872">
    <property type="term" value="F:metal ion binding"/>
    <property type="evidence" value="ECO:0007669"/>
    <property type="project" value="UniProtKB-KW"/>
</dbReference>
<organism evidence="7 8">
    <name type="scientific">Pueribacillus theae</name>
    <dbReference type="NCBI Taxonomy" id="2171751"/>
    <lineage>
        <taxon>Bacteria</taxon>
        <taxon>Bacillati</taxon>
        <taxon>Bacillota</taxon>
        <taxon>Bacilli</taxon>
        <taxon>Bacillales</taxon>
        <taxon>Bacillaceae</taxon>
        <taxon>Pueribacillus</taxon>
    </lineage>
</organism>
<dbReference type="HAMAP" id="MF_02225">
    <property type="entry name" value="CoaBC"/>
    <property type="match status" value="1"/>
</dbReference>
<dbReference type="Pfam" id="PF04127">
    <property type="entry name" value="DFP"/>
    <property type="match status" value="1"/>
</dbReference>